<comment type="similarity">
    <text evidence="4">Belongs to the HepT RNase toxin family.</text>
</comment>
<keyword evidence="1" id="KW-1277">Toxin-antitoxin system</keyword>
<name>A0A5J4L755_9ZZZZ</name>
<dbReference type="InterPro" id="IPR037038">
    <property type="entry name" value="HepT-like_sf"/>
</dbReference>
<protein>
    <submittedName>
        <fullName evidence="5">DUF86 domain-containing protein</fullName>
    </submittedName>
</protein>
<dbReference type="InterPro" id="IPR052379">
    <property type="entry name" value="Type_VII_TA_RNase"/>
</dbReference>
<dbReference type="NCBIfam" id="NF047751">
    <property type="entry name" value="HepT_toxin"/>
    <property type="match status" value="1"/>
</dbReference>
<dbReference type="GO" id="GO:0110001">
    <property type="term" value="C:toxin-antitoxin complex"/>
    <property type="evidence" value="ECO:0007669"/>
    <property type="project" value="InterPro"/>
</dbReference>
<dbReference type="GO" id="GO:0004540">
    <property type="term" value="F:RNA nuclease activity"/>
    <property type="evidence" value="ECO:0007669"/>
    <property type="project" value="InterPro"/>
</dbReference>
<dbReference type="PANTHER" id="PTHR33397:SF5">
    <property type="entry name" value="RNASE YUTE-RELATED"/>
    <property type="match status" value="1"/>
</dbReference>
<reference evidence="5" key="1">
    <citation type="submission" date="2019-10" db="EMBL/GenBank/DDBJ databases">
        <title>Metagenomic sequencing of thiosulfate-disproportionating enrichment culture.</title>
        <authorList>
            <person name="Umezawa K."/>
            <person name="Kojima H."/>
            <person name="Fukui M."/>
        </authorList>
    </citation>
    <scope>NUCLEOTIDE SEQUENCE</scope>
    <source>
        <strain evidence="5">45J</strain>
    </source>
</reference>
<gene>
    <name evidence="5" type="ORF">A45J_1727</name>
</gene>
<keyword evidence="2" id="KW-0540">Nuclease</keyword>
<dbReference type="Gene3D" id="1.20.120.580">
    <property type="entry name" value="bsu32300-like"/>
    <property type="match status" value="1"/>
</dbReference>
<evidence type="ECO:0000256" key="1">
    <source>
        <dbReference type="ARBA" id="ARBA00022649"/>
    </source>
</evidence>
<dbReference type="AlphaFoldDB" id="A0A5J4L755"/>
<dbReference type="GO" id="GO:0016787">
    <property type="term" value="F:hydrolase activity"/>
    <property type="evidence" value="ECO:0007669"/>
    <property type="project" value="UniProtKB-KW"/>
</dbReference>
<dbReference type="Pfam" id="PF01934">
    <property type="entry name" value="HepT-like"/>
    <property type="match status" value="1"/>
</dbReference>
<dbReference type="InterPro" id="IPR008201">
    <property type="entry name" value="HepT-like"/>
</dbReference>
<keyword evidence="3" id="KW-0378">Hydrolase</keyword>
<evidence type="ECO:0000256" key="3">
    <source>
        <dbReference type="ARBA" id="ARBA00022801"/>
    </source>
</evidence>
<evidence type="ECO:0000256" key="2">
    <source>
        <dbReference type="ARBA" id="ARBA00022722"/>
    </source>
</evidence>
<dbReference type="PANTHER" id="PTHR33397">
    <property type="entry name" value="UPF0331 PROTEIN YUTE"/>
    <property type="match status" value="1"/>
</dbReference>
<proteinExistence type="inferred from homology"/>
<accession>A0A5J4L755</accession>
<evidence type="ECO:0000256" key="4">
    <source>
        <dbReference type="ARBA" id="ARBA00024207"/>
    </source>
</evidence>
<comment type="caution">
    <text evidence="5">The sequence shown here is derived from an EMBL/GenBank/DDBJ whole genome shotgun (WGS) entry which is preliminary data.</text>
</comment>
<dbReference type="EMBL" id="BLAB01000001">
    <property type="protein sequence ID" value="GER93969.1"/>
    <property type="molecule type" value="Genomic_DNA"/>
</dbReference>
<organism evidence="5">
    <name type="scientific">hot springs metagenome</name>
    <dbReference type="NCBI Taxonomy" id="433727"/>
    <lineage>
        <taxon>unclassified sequences</taxon>
        <taxon>metagenomes</taxon>
        <taxon>ecological metagenomes</taxon>
    </lineage>
</organism>
<sequence length="141" mass="16405">MAKQRFEYSSKFETANDCIKKLRNLSRQVPTYAEYIKSWLIKDATERNLHKTIEAIIDIGKMIVADKGLKAPESNREAFYILAENDLFPVEYLNLMDKMIGMRNVIVHGYDKVEDNIVYGVLKKNIKDINKITAYLRKISL</sequence>
<evidence type="ECO:0000313" key="5">
    <source>
        <dbReference type="EMBL" id="GER93969.1"/>
    </source>
</evidence>